<dbReference type="EMBL" id="FNGM01000012">
    <property type="protein sequence ID" value="SDM42241.1"/>
    <property type="molecule type" value="Genomic_DNA"/>
</dbReference>
<dbReference type="InterPro" id="IPR001647">
    <property type="entry name" value="HTH_TetR"/>
</dbReference>
<evidence type="ECO:0000313" key="7">
    <source>
        <dbReference type="Proteomes" id="UP000182783"/>
    </source>
</evidence>
<evidence type="ECO:0000256" key="4">
    <source>
        <dbReference type="PROSITE-ProRule" id="PRU00335"/>
    </source>
</evidence>
<feature type="DNA-binding region" description="H-T-H motif" evidence="4">
    <location>
        <begin position="66"/>
        <end position="85"/>
    </location>
</feature>
<dbReference type="PRINTS" id="PR00455">
    <property type="entry name" value="HTHTETR"/>
</dbReference>
<dbReference type="Gene3D" id="1.10.10.60">
    <property type="entry name" value="Homeodomain-like"/>
    <property type="match status" value="1"/>
</dbReference>
<organism evidence="6 7">
    <name type="scientific">Paenibacillus jilunlii</name>
    <dbReference type="NCBI Taxonomy" id="682956"/>
    <lineage>
        <taxon>Bacteria</taxon>
        <taxon>Bacillati</taxon>
        <taxon>Bacillota</taxon>
        <taxon>Bacilli</taxon>
        <taxon>Bacillales</taxon>
        <taxon>Paenibacillaceae</taxon>
        <taxon>Paenibacillus</taxon>
    </lineage>
</organism>
<keyword evidence="3" id="KW-0804">Transcription</keyword>
<dbReference type="AlphaFoldDB" id="A0A1G9T3I3"/>
<dbReference type="SUPFAM" id="SSF46689">
    <property type="entry name" value="Homeodomain-like"/>
    <property type="match status" value="1"/>
</dbReference>
<dbReference type="PANTHER" id="PTHR47506">
    <property type="entry name" value="TRANSCRIPTIONAL REGULATORY PROTEIN"/>
    <property type="match status" value="1"/>
</dbReference>
<feature type="domain" description="HTH tetR-type" evidence="5">
    <location>
        <begin position="43"/>
        <end position="103"/>
    </location>
</feature>
<dbReference type="Pfam" id="PF17918">
    <property type="entry name" value="TetR_C_15"/>
    <property type="match status" value="1"/>
</dbReference>
<dbReference type="Pfam" id="PF00440">
    <property type="entry name" value="TetR_N"/>
    <property type="match status" value="1"/>
</dbReference>
<dbReference type="PROSITE" id="PS50977">
    <property type="entry name" value="HTH_TETR_2"/>
    <property type="match status" value="1"/>
</dbReference>
<dbReference type="PANTHER" id="PTHR47506:SF6">
    <property type="entry name" value="HTH-TYPE TRANSCRIPTIONAL REPRESSOR NEMR"/>
    <property type="match status" value="1"/>
</dbReference>
<keyword evidence="1" id="KW-0805">Transcription regulation</keyword>
<evidence type="ECO:0000259" key="5">
    <source>
        <dbReference type="PROSITE" id="PS50977"/>
    </source>
</evidence>
<dbReference type="Gene3D" id="1.10.357.10">
    <property type="entry name" value="Tetracycline Repressor, domain 2"/>
    <property type="match status" value="1"/>
</dbReference>
<dbReference type="Proteomes" id="UP000182783">
    <property type="component" value="Unassembled WGS sequence"/>
</dbReference>
<keyword evidence="2 4" id="KW-0238">DNA-binding</keyword>
<dbReference type="GO" id="GO:0003677">
    <property type="term" value="F:DNA binding"/>
    <property type="evidence" value="ECO:0007669"/>
    <property type="project" value="UniProtKB-UniRule"/>
</dbReference>
<sequence length="231" mass="26497">MNFSSTFIDSLNSLLYNQYYKGEQSDMSDMEDKIRTPRQERSIRTKEAIVQAAMKQFSDKGFHQTNTKQIAAAAGVSTGSFYSYFVDKRAVFIAVLKNYGADLLARIDASMSEINFLTIDRSELIMHLVDTLLISHEAFKGYHRELTVMYHSDEEIKQLMDAQYEAGRVRTLEYLQMGQDELKTEDMEAASVIVFETVSAIVDVISFSQQRIATERLKSELVHMIVSYLYK</sequence>
<dbReference type="InterPro" id="IPR009057">
    <property type="entry name" value="Homeodomain-like_sf"/>
</dbReference>
<dbReference type="InterPro" id="IPR041669">
    <property type="entry name" value="TetR_C_15"/>
</dbReference>
<reference evidence="6 7" key="1">
    <citation type="submission" date="2016-10" db="EMBL/GenBank/DDBJ databases">
        <authorList>
            <person name="de Groot N.N."/>
        </authorList>
    </citation>
    <scope>NUCLEOTIDE SEQUENCE [LARGE SCALE GENOMIC DNA]</scope>
    <source>
        <strain evidence="6 7">CGMCC 1.10239</strain>
    </source>
</reference>
<evidence type="ECO:0000256" key="1">
    <source>
        <dbReference type="ARBA" id="ARBA00023015"/>
    </source>
</evidence>
<name>A0A1G9T3I3_9BACL</name>
<evidence type="ECO:0000256" key="3">
    <source>
        <dbReference type="ARBA" id="ARBA00023163"/>
    </source>
</evidence>
<gene>
    <name evidence="6" type="ORF">SAMN05216191_112178</name>
</gene>
<evidence type="ECO:0000313" key="6">
    <source>
        <dbReference type="EMBL" id="SDM42241.1"/>
    </source>
</evidence>
<accession>A0A1G9T3I3</accession>
<proteinExistence type="predicted"/>
<protein>
    <submittedName>
        <fullName evidence="6">Transcriptional regulator, TetR family</fullName>
    </submittedName>
</protein>
<evidence type="ECO:0000256" key="2">
    <source>
        <dbReference type="ARBA" id="ARBA00023125"/>
    </source>
</evidence>